<dbReference type="Proteomes" id="UP000599437">
    <property type="component" value="Unassembled WGS sequence"/>
</dbReference>
<proteinExistence type="predicted"/>
<keyword evidence="3" id="KW-1185">Reference proteome</keyword>
<organism evidence="2 3">
    <name type="scientific">Streptomyces chryseus</name>
    <dbReference type="NCBI Taxonomy" id="68186"/>
    <lineage>
        <taxon>Bacteria</taxon>
        <taxon>Bacillati</taxon>
        <taxon>Actinomycetota</taxon>
        <taxon>Actinomycetes</taxon>
        <taxon>Kitasatosporales</taxon>
        <taxon>Streptomycetaceae</taxon>
        <taxon>Streptomyces</taxon>
    </lineage>
</organism>
<dbReference type="EMBL" id="BMVO01000001">
    <property type="protein sequence ID" value="GHA83773.1"/>
    <property type="molecule type" value="Genomic_DNA"/>
</dbReference>
<evidence type="ECO:0000313" key="2">
    <source>
        <dbReference type="EMBL" id="GHA83773.1"/>
    </source>
</evidence>
<reference evidence="3" key="1">
    <citation type="journal article" date="2019" name="Int. J. Syst. Evol. Microbiol.">
        <title>The Global Catalogue of Microorganisms (GCM) 10K type strain sequencing project: providing services to taxonomists for standard genome sequencing and annotation.</title>
        <authorList>
            <consortium name="The Broad Institute Genomics Platform"/>
            <consortium name="The Broad Institute Genome Sequencing Center for Infectious Disease"/>
            <person name="Wu L."/>
            <person name="Ma J."/>
        </authorList>
    </citation>
    <scope>NUCLEOTIDE SEQUENCE [LARGE SCALE GENOMIC DNA]</scope>
    <source>
        <strain evidence="3">JCM 4737</strain>
    </source>
</reference>
<sequence length="155" mass="15700">MHAFAGAGVAHGGFEAQFVCARGEAGEGQAVVDECLGVERLSVEGDGAQGGGLELDEGVPGRAGGEVDDGAGVEGVFATGEIEVDRVPVDFEELGSGLRFVARQYGHGDMLPDGVRVAQPVTVRRGPCRAPAFVVRPGGRPGRAGRLPGPAGPAR</sequence>
<protein>
    <submittedName>
        <fullName evidence="2">Uncharacterized protein</fullName>
    </submittedName>
</protein>
<comment type="caution">
    <text evidence="2">The sequence shown here is derived from an EMBL/GenBank/DDBJ whole genome shotgun (WGS) entry which is preliminary data.</text>
</comment>
<name>A0ABQ3DFB4_9ACTN</name>
<feature type="region of interest" description="Disordered" evidence="1">
    <location>
        <begin position="47"/>
        <end position="72"/>
    </location>
</feature>
<gene>
    <name evidence="2" type="ORF">GCM10010346_02620</name>
</gene>
<evidence type="ECO:0000256" key="1">
    <source>
        <dbReference type="SAM" id="MobiDB-lite"/>
    </source>
</evidence>
<evidence type="ECO:0000313" key="3">
    <source>
        <dbReference type="Proteomes" id="UP000599437"/>
    </source>
</evidence>
<accession>A0ABQ3DFB4</accession>